<organism evidence="2 3">
    <name type="scientific">Elysia marginata</name>
    <dbReference type="NCBI Taxonomy" id="1093978"/>
    <lineage>
        <taxon>Eukaryota</taxon>
        <taxon>Metazoa</taxon>
        <taxon>Spiralia</taxon>
        <taxon>Lophotrochozoa</taxon>
        <taxon>Mollusca</taxon>
        <taxon>Gastropoda</taxon>
        <taxon>Heterobranchia</taxon>
        <taxon>Euthyneura</taxon>
        <taxon>Panpulmonata</taxon>
        <taxon>Sacoglossa</taxon>
        <taxon>Placobranchoidea</taxon>
        <taxon>Plakobranchidae</taxon>
        <taxon>Elysia</taxon>
    </lineage>
</organism>
<protein>
    <submittedName>
        <fullName evidence="2">Uncharacterized protein</fullName>
    </submittedName>
</protein>
<dbReference type="AlphaFoldDB" id="A0AAV4GDF5"/>
<evidence type="ECO:0000313" key="2">
    <source>
        <dbReference type="EMBL" id="GFR83539.1"/>
    </source>
</evidence>
<keyword evidence="1" id="KW-0472">Membrane</keyword>
<keyword evidence="1" id="KW-1133">Transmembrane helix</keyword>
<gene>
    <name evidence="2" type="ORF">ElyMa_002393800</name>
</gene>
<feature type="transmembrane region" description="Helical" evidence="1">
    <location>
        <begin position="87"/>
        <end position="109"/>
    </location>
</feature>
<keyword evidence="3" id="KW-1185">Reference proteome</keyword>
<reference evidence="2 3" key="1">
    <citation type="journal article" date="2021" name="Elife">
        <title>Chloroplast acquisition without the gene transfer in kleptoplastic sea slugs, Plakobranchus ocellatus.</title>
        <authorList>
            <person name="Maeda T."/>
            <person name="Takahashi S."/>
            <person name="Yoshida T."/>
            <person name="Shimamura S."/>
            <person name="Takaki Y."/>
            <person name="Nagai Y."/>
            <person name="Toyoda A."/>
            <person name="Suzuki Y."/>
            <person name="Arimoto A."/>
            <person name="Ishii H."/>
            <person name="Satoh N."/>
            <person name="Nishiyama T."/>
            <person name="Hasebe M."/>
            <person name="Maruyama T."/>
            <person name="Minagawa J."/>
            <person name="Obokata J."/>
            <person name="Shigenobu S."/>
        </authorList>
    </citation>
    <scope>NUCLEOTIDE SEQUENCE [LARGE SCALE GENOMIC DNA]</scope>
</reference>
<name>A0AAV4GDF5_9GAST</name>
<dbReference type="EMBL" id="BMAT01004923">
    <property type="protein sequence ID" value="GFR83539.1"/>
    <property type="molecule type" value="Genomic_DNA"/>
</dbReference>
<dbReference type="Proteomes" id="UP000762676">
    <property type="component" value="Unassembled WGS sequence"/>
</dbReference>
<proteinExistence type="predicted"/>
<comment type="caution">
    <text evidence="2">The sequence shown here is derived from an EMBL/GenBank/DDBJ whole genome shotgun (WGS) entry which is preliminary data.</text>
</comment>
<sequence length="119" mass="13910">MPGLIRQYYGAYKSQRPQASSLRQWYSFTRPAWLHDCAKEKREKRDRVEWTSVDKSRLCGPQLAFSVSRSDVQGELIKLSSDDLCTALVPIFLPIILQFLMLMFYCLLCRETLEALETR</sequence>
<accession>A0AAV4GDF5</accession>
<evidence type="ECO:0000313" key="3">
    <source>
        <dbReference type="Proteomes" id="UP000762676"/>
    </source>
</evidence>
<evidence type="ECO:0000256" key="1">
    <source>
        <dbReference type="SAM" id="Phobius"/>
    </source>
</evidence>
<keyword evidence="1" id="KW-0812">Transmembrane</keyword>